<dbReference type="InterPro" id="IPR000905">
    <property type="entry name" value="Gcp-like_dom"/>
</dbReference>
<accession>A0A7G1QAW8</accession>
<dbReference type="RefSeq" id="WP_197743834.1">
    <property type="nucleotide sequence ID" value="NZ_LR778175.1"/>
</dbReference>
<protein>
    <recommendedName>
        <fullName evidence="3">tRNA threonylcarbamoyladenosine biosynthesis protein TsaB</fullName>
    </recommendedName>
    <alternativeName>
        <fullName evidence="6">t(6)A37 threonylcarbamoyladenosine biosynthesis protein TsaB</fullName>
    </alternativeName>
</protein>
<evidence type="ECO:0000259" key="7">
    <source>
        <dbReference type="Pfam" id="PF00814"/>
    </source>
</evidence>
<comment type="subcellular location">
    <subcellularLocation>
        <location evidence="1">Cytoplasm</location>
    </subcellularLocation>
</comment>
<dbReference type="EMBL" id="LR778175">
    <property type="protein sequence ID" value="CAB1276316.1"/>
    <property type="molecule type" value="Genomic_DNA"/>
</dbReference>
<evidence type="ECO:0000256" key="2">
    <source>
        <dbReference type="ARBA" id="ARBA00010493"/>
    </source>
</evidence>
<evidence type="ECO:0000256" key="6">
    <source>
        <dbReference type="ARBA" id="ARBA00032446"/>
    </source>
</evidence>
<dbReference type="GO" id="GO:0005829">
    <property type="term" value="C:cytosol"/>
    <property type="evidence" value="ECO:0007669"/>
    <property type="project" value="TreeGrafter"/>
</dbReference>
<comment type="similarity">
    <text evidence="2">Belongs to the KAE1 / TsaD family. TsaB subfamily.</text>
</comment>
<dbReference type="PANTHER" id="PTHR11735:SF11">
    <property type="entry name" value="TRNA THREONYLCARBAMOYLADENOSINE BIOSYNTHESIS PROTEIN TSAB"/>
    <property type="match status" value="1"/>
</dbReference>
<sequence>MNLLALDTTTEICSIALAVNGAIYEHSIATHQGHSEHILNMINMLLAETEVSLSAIDLLAFGKGPGSFTGLRIGIGIAQGIAFARDIPAIPVSSLAAIAQSHESKKSLVAIDARIGEVYWGVYEKEDSGLTILKENELVCSPQEAPYVQGDDWLGLGSGWRSYENQLATRFNKSVIGWNSECYPKANAIAALAVDIFAQGISVTAEEILPTYIRNKVVRS</sequence>
<gene>
    <name evidence="8" type="primary">tsaB</name>
    <name evidence="8" type="ORF">NSCAC_1107</name>
</gene>
<dbReference type="Gene3D" id="3.30.420.40">
    <property type="match status" value="2"/>
</dbReference>
<name>A0A7G1QAW8_9GAMM</name>
<evidence type="ECO:0000313" key="9">
    <source>
        <dbReference type="Proteomes" id="UP000516072"/>
    </source>
</evidence>
<keyword evidence="4" id="KW-0963">Cytoplasm</keyword>
<dbReference type="NCBIfam" id="TIGR03725">
    <property type="entry name" value="T6A_YeaZ"/>
    <property type="match status" value="1"/>
</dbReference>
<dbReference type="KEGG" id="ntg:NSCAC_1107"/>
<evidence type="ECO:0000256" key="3">
    <source>
        <dbReference type="ARBA" id="ARBA00019012"/>
    </source>
</evidence>
<dbReference type="Pfam" id="PF00814">
    <property type="entry name" value="TsaD"/>
    <property type="match status" value="1"/>
</dbReference>
<organism evidence="8 9">
    <name type="scientific">Candidatus Nitrosacidococcus tergens</name>
    <dbReference type="NCBI Taxonomy" id="553981"/>
    <lineage>
        <taxon>Bacteria</taxon>
        <taxon>Pseudomonadati</taxon>
        <taxon>Pseudomonadota</taxon>
        <taxon>Gammaproteobacteria</taxon>
        <taxon>Chromatiales</taxon>
        <taxon>Chromatiaceae</taxon>
        <taxon>Candidatus Nitrosacidococcus</taxon>
    </lineage>
</organism>
<keyword evidence="5" id="KW-0819">tRNA processing</keyword>
<evidence type="ECO:0000256" key="5">
    <source>
        <dbReference type="ARBA" id="ARBA00022694"/>
    </source>
</evidence>
<evidence type="ECO:0000256" key="4">
    <source>
        <dbReference type="ARBA" id="ARBA00022490"/>
    </source>
</evidence>
<dbReference type="CDD" id="cd24032">
    <property type="entry name" value="ASKHA_NBD_TsaB"/>
    <property type="match status" value="1"/>
</dbReference>
<dbReference type="AlphaFoldDB" id="A0A7G1QAW8"/>
<feature type="domain" description="Gcp-like" evidence="7">
    <location>
        <begin position="31"/>
        <end position="139"/>
    </location>
</feature>
<dbReference type="GO" id="GO:0002949">
    <property type="term" value="P:tRNA threonylcarbamoyladenosine modification"/>
    <property type="evidence" value="ECO:0007669"/>
    <property type="project" value="InterPro"/>
</dbReference>
<dbReference type="SUPFAM" id="SSF53067">
    <property type="entry name" value="Actin-like ATPase domain"/>
    <property type="match status" value="2"/>
</dbReference>
<proteinExistence type="inferred from homology"/>
<dbReference type="PANTHER" id="PTHR11735">
    <property type="entry name" value="TRNA N6-ADENOSINE THREONYLCARBAMOYLTRANSFERASE"/>
    <property type="match status" value="1"/>
</dbReference>
<reference evidence="8 9" key="1">
    <citation type="submission" date="2020-03" db="EMBL/GenBank/DDBJ databases">
        <authorList>
            <person name="Picone N."/>
        </authorList>
    </citation>
    <scope>NUCLEOTIDE SEQUENCE [LARGE SCALE GENOMIC DNA]</scope>
    <source>
        <strain evidence="8">NSCAC1</strain>
    </source>
</reference>
<evidence type="ECO:0000256" key="1">
    <source>
        <dbReference type="ARBA" id="ARBA00004496"/>
    </source>
</evidence>
<evidence type="ECO:0000313" key="8">
    <source>
        <dbReference type="EMBL" id="CAB1276316.1"/>
    </source>
</evidence>
<dbReference type="InterPro" id="IPR022496">
    <property type="entry name" value="T6A_TsaB"/>
</dbReference>
<dbReference type="InterPro" id="IPR043129">
    <property type="entry name" value="ATPase_NBD"/>
</dbReference>
<dbReference type="FunFam" id="3.30.420.40:FF:000097">
    <property type="entry name" value="tRNA threonylcarbamoyladenosine biosynthesis protein TsaB"/>
    <property type="match status" value="1"/>
</dbReference>
<dbReference type="Proteomes" id="UP000516072">
    <property type="component" value="Chromosome"/>
</dbReference>
<keyword evidence="9" id="KW-1185">Reference proteome</keyword>